<dbReference type="AlphaFoldDB" id="A0A4Q4LZM9"/>
<dbReference type="EMBL" id="PDXA01000076">
    <property type="protein sequence ID" value="RYN30743.1"/>
    <property type="molecule type" value="Genomic_DNA"/>
</dbReference>
<accession>A0A4Q4LZM9</accession>
<evidence type="ECO:0000313" key="2">
    <source>
        <dbReference type="EMBL" id="RYN30743.1"/>
    </source>
</evidence>
<evidence type="ECO:0000313" key="3">
    <source>
        <dbReference type="Proteomes" id="UP000292402"/>
    </source>
</evidence>
<feature type="region of interest" description="Disordered" evidence="1">
    <location>
        <begin position="84"/>
        <end position="127"/>
    </location>
</feature>
<gene>
    <name evidence="2" type="ORF">AA0114_g12238</name>
</gene>
<comment type="caution">
    <text evidence="2">The sequence shown here is derived from an EMBL/GenBank/DDBJ whole genome shotgun (WGS) entry which is preliminary data.</text>
</comment>
<proteinExistence type="predicted"/>
<evidence type="ECO:0000256" key="1">
    <source>
        <dbReference type="SAM" id="MobiDB-lite"/>
    </source>
</evidence>
<reference evidence="3" key="1">
    <citation type="journal article" date="2019" name="bioRxiv">
        <title>Genomics, evolutionary history and diagnostics of the Alternaria alternata species group including apple and Asian pear pathotypes.</title>
        <authorList>
            <person name="Armitage A.D."/>
            <person name="Cockerton H.M."/>
            <person name="Sreenivasaprasad S."/>
            <person name="Woodhall J.W."/>
            <person name="Lane C.R."/>
            <person name="Harrison R.J."/>
            <person name="Clarkson J.P."/>
        </authorList>
    </citation>
    <scope>NUCLEOTIDE SEQUENCE [LARGE SCALE GENOMIC DNA]</scope>
    <source>
        <strain evidence="3">FERA 1082</strain>
    </source>
</reference>
<protein>
    <submittedName>
        <fullName evidence="2">Uncharacterized protein</fullName>
    </submittedName>
</protein>
<dbReference type="Proteomes" id="UP000292402">
    <property type="component" value="Unassembled WGS sequence"/>
</dbReference>
<organism evidence="2 3">
    <name type="scientific">Alternaria tenuissima</name>
    <dbReference type="NCBI Taxonomy" id="119927"/>
    <lineage>
        <taxon>Eukaryota</taxon>
        <taxon>Fungi</taxon>
        <taxon>Dikarya</taxon>
        <taxon>Ascomycota</taxon>
        <taxon>Pezizomycotina</taxon>
        <taxon>Dothideomycetes</taxon>
        <taxon>Pleosporomycetidae</taxon>
        <taxon>Pleosporales</taxon>
        <taxon>Pleosporineae</taxon>
        <taxon>Pleosporaceae</taxon>
        <taxon>Alternaria</taxon>
        <taxon>Alternaria sect. Alternaria</taxon>
        <taxon>Alternaria alternata complex</taxon>
    </lineage>
</organism>
<name>A0A4Q4LZM9_9PLEO</name>
<sequence length="171" mass="19467">MNTTTENSAAAFSKVADQETNNLHLYTDDLRLYNDDLRLYNDDLRLYNDDLHLYNDDFLNRLQALAKFRDRVHKTHQQVHVPELNRRLQPDPHLPLPGEDASPHSPEASHDSCRGRGRGRGGAASKVVDGAASRVVDEVLATEMARAVVGLERLLERRRRWLVRYTATLIG</sequence>